<reference evidence="2 3" key="1">
    <citation type="submission" date="2018-02" db="EMBL/GenBank/DDBJ databases">
        <title>Genomic Encyclopedia of Archaeal and Bacterial Type Strains, Phase II (KMG-II): from individual species to whole genera.</title>
        <authorList>
            <person name="Goeker M."/>
        </authorList>
    </citation>
    <scope>NUCLEOTIDE SEQUENCE [LARGE SCALE GENOMIC DNA]</scope>
    <source>
        <strain evidence="2 3">YU 961-1</strain>
    </source>
</reference>
<sequence length="137" mass="14685">MVLPGLLAALLLLLVLRFFVVGEVVVPGTGSPARSVTAQILESLIAATVAGTFIAALLVWLLPADDRVPESDVVEPREIEPLIRAEAATAREWRVRAHTASYFRSRTLPWPAEATLARSATSSSRSSAMTRSHGHSS</sequence>
<evidence type="ECO:0000313" key="3">
    <source>
        <dbReference type="Proteomes" id="UP000239203"/>
    </source>
</evidence>
<evidence type="ECO:0000256" key="1">
    <source>
        <dbReference type="SAM" id="Phobius"/>
    </source>
</evidence>
<dbReference type="AlphaFoldDB" id="A0A2S6GJY1"/>
<protein>
    <submittedName>
        <fullName evidence="2">Uncharacterized protein</fullName>
    </submittedName>
</protein>
<evidence type="ECO:0000313" key="2">
    <source>
        <dbReference type="EMBL" id="PPK65519.1"/>
    </source>
</evidence>
<comment type="caution">
    <text evidence="2">The sequence shown here is derived from an EMBL/GenBank/DDBJ whole genome shotgun (WGS) entry which is preliminary data.</text>
</comment>
<proteinExistence type="predicted"/>
<feature type="transmembrane region" description="Helical" evidence="1">
    <location>
        <begin position="38"/>
        <end position="62"/>
    </location>
</feature>
<dbReference type="EMBL" id="PTIX01000013">
    <property type="protein sequence ID" value="PPK65519.1"/>
    <property type="molecule type" value="Genomic_DNA"/>
</dbReference>
<keyword evidence="1" id="KW-0812">Transmembrane</keyword>
<keyword evidence="3" id="KW-1185">Reference proteome</keyword>
<organism evidence="2 3">
    <name type="scientific">Actinokineospora auranticolor</name>
    <dbReference type="NCBI Taxonomy" id="155976"/>
    <lineage>
        <taxon>Bacteria</taxon>
        <taxon>Bacillati</taxon>
        <taxon>Actinomycetota</taxon>
        <taxon>Actinomycetes</taxon>
        <taxon>Pseudonocardiales</taxon>
        <taxon>Pseudonocardiaceae</taxon>
        <taxon>Actinokineospora</taxon>
    </lineage>
</organism>
<keyword evidence="1" id="KW-0472">Membrane</keyword>
<name>A0A2S6GJY1_9PSEU</name>
<gene>
    <name evidence="2" type="ORF">CLV40_1132</name>
</gene>
<keyword evidence="1" id="KW-1133">Transmembrane helix</keyword>
<accession>A0A2S6GJY1</accession>
<dbReference type="Proteomes" id="UP000239203">
    <property type="component" value="Unassembled WGS sequence"/>
</dbReference>